<dbReference type="EMBL" id="CADEAL010001172">
    <property type="protein sequence ID" value="CAB1429805.1"/>
    <property type="molecule type" value="Genomic_DNA"/>
</dbReference>
<evidence type="ECO:0000313" key="3">
    <source>
        <dbReference type="Proteomes" id="UP001153269"/>
    </source>
</evidence>
<accession>A0A9N7UFD9</accession>
<gene>
    <name evidence="2" type="ORF">PLEPLA_LOCUS17785</name>
</gene>
<evidence type="ECO:0000256" key="1">
    <source>
        <dbReference type="SAM" id="MobiDB-lite"/>
    </source>
</evidence>
<name>A0A9N7UFD9_PLEPL</name>
<evidence type="ECO:0000313" key="2">
    <source>
        <dbReference type="EMBL" id="CAB1429805.1"/>
    </source>
</evidence>
<keyword evidence="3" id="KW-1185">Reference proteome</keyword>
<feature type="compositionally biased region" description="Low complexity" evidence="1">
    <location>
        <begin position="229"/>
        <end position="247"/>
    </location>
</feature>
<comment type="caution">
    <text evidence="2">The sequence shown here is derived from an EMBL/GenBank/DDBJ whole genome shotgun (WGS) entry which is preliminary data.</text>
</comment>
<feature type="compositionally biased region" description="Polar residues" evidence="1">
    <location>
        <begin position="1"/>
        <end position="15"/>
    </location>
</feature>
<reference evidence="2" key="1">
    <citation type="submission" date="2020-03" db="EMBL/GenBank/DDBJ databases">
        <authorList>
            <person name="Weist P."/>
        </authorList>
    </citation>
    <scope>NUCLEOTIDE SEQUENCE</scope>
</reference>
<feature type="region of interest" description="Disordered" evidence="1">
    <location>
        <begin position="1"/>
        <end position="58"/>
    </location>
</feature>
<protein>
    <submittedName>
        <fullName evidence="2">Uncharacterized protein</fullName>
    </submittedName>
</protein>
<dbReference type="Proteomes" id="UP001153269">
    <property type="component" value="Unassembled WGS sequence"/>
</dbReference>
<feature type="region of interest" description="Disordered" evidence="1">
    <location>
        <begin position="218"/>
        <end position="258"/>
    </location>
</feature>
<sequence length="297" mass="31823">MRSRNRASVTCSLNQGGIRKRQQGGEQLEKGNPVSPDRDAAHTGLSGPDLTGLMPSSRHAGGSTGFNTLLCHTSSGDEAIVEKVGADTTQSHVRQGGSRGPVAGALGFLISLRDLEGGGWWWGGPLMHHKDHMEEYCSRLPVNMVSAVVMCFWKLFGDQPSCPLSRSLRIQPSLSVPPLSASSSLSLKWLYSQLSTRVLHSCAHAHAESRYMGMNRGAAHTARADLESPRFPSTSPSPTPDQSCTSSKELPSSSREGKALSLTPDQCLCKLKAERGSQCCCLTASHIERGLLPSFPS</sequence>
<organism evidence="2 3">
    <name type="scientific">Pleuronectes platessa</name>
    <name type="common">European plaice</name>
    <dbReference type="NCBI Taxonomy" id="8262"/>
    <lineage>
        <taxon>Eukaryota</taxon>
        <taxon>Metazoa</taxon>
        <taxon>Chordata</taxon>
        <taxon>Craniata</taxon>
        <taxon>Vertebrata</taxon>
        <taxon>Euteleostomi</taxon>
        <taxon>Actinopterygii</taxon>
        <taxon>Neopterygii</taxon>
        <taxon>Teleostei</taxon>
        <taxon>Neoteleostei</taxon>
        <taxon>Acanthomorphata</taxon>
        <taxon>Carangaria</taxon>
        <taxon>Pleuronectiformes</taxon>
        <taxon>Pleuronectoidei</taxon>
        <taxon>Pleuronectidae</taxon>
        <taxon>Pleuronectes</taxon>
    </lineage>
</organism>
<proteinExistence type="predicted"/>
<dbReference type="AlphaFoldDB" id="A0A9N7UFD9"/>